<dbReference type="PANTHER" id="PTHR33931">
    <property type="entry name" value="HOLIN-LIKE PROTEIN CIDA-RELATED"/>
    <property type="match status" value="1"/>
</dbReference>
<evidence type="ECO:0000256" key="1">
    <source>
        <dbReference type="ARBA" id="ARBA00004651"/>
    </source>
</evidence>
<protein>
    <submittedName>
        <fullName evidence="7">CidA/LrgA family protein</fullName>
    </submittedName>
</protein>
<dbReference type="InterPro" id="IPR005538">
    <property type="entry name" value="LrgA/CidA"/>
</dbReference>
<evidence type="ECO:0000256" key="5">
    <source>
        <dbReference type="ARBA" id="ARBA00023136"/>
    </source>
</evidence>
<comment type="subcellular location">
    <subcellularLocation>
        <location evidence="1">Cell membrane</location>
        <topology evidence="1">Multi-pass membrane protein</topology>
    </subcellularLocation>
</comment>
<feature type="transmembrane region" description="Helical" evidence="6">
    <location>
        <begin position="61"/>
        <end position="80"/>
    </location>
</feature>
<sequence>MVYLFQFAILLLFWLLGEGLSLLLDSVILIPGPILGMLLLFFALSLGIVKEKQIQETSDFLLNNIAFFFIPASIGVMSIFTSQLIVLIIIGIIATIITMMTTMFVTQFLTKGER</sequence>
<dbReference type="RefSeq" id="WP_194703562.1">
    <property type="nucleotide sequence ID" value="NZ_JADKNH010000015.1"/>
</dbReference>
<dbReference type="PANTHER" id="PTHR33931:SF2">
    <property type="entry name" value="HOLIN-LIKE PROTEIN CIDA"/>
    <property type="match status" value="1"/>
</dbReference>
<dbReference type="Pfam" id="PF03788">
    <property type="entry name" value="LrgA"/>
    <property type="match status" value="1"/>
</dbReference>
<evidence type="ECO:0000313" key="8">
    <source>
        <dbReference type="Proteomes" id="UP000614200"/>
    </source>
</evidence>
<gene>
    <name evidence="7" type="ORF">ISU02_19685</name>
</gene>
<evidence type="ECO:0000256" key="4">
    <source>
        <dbReference type="ARBA" id="ARBA00022989"/>
    </source>
</evidence>
<keyword evidence="4 6" id="KW-1133">Transmembrane helix</keyword>
<feature type="transmembrane region" description="Helical" evidence="6">
    <location>
        <begin position="29"/>
        <end position="49"/>
    </location>
</feature>
<name>A0ABR9ZXY0_9FIRM</name>
<evidence type="ECO:0000313" key="7">
    <source>
        <dbReference type="EMBL" id="MBF4695321.1"/>
    </source>
</evidence>
<evidence type="ECO:0000256" key="6">
    <source>
        <dbReference type="SAM" id="Phobius"/>
    </source>
</evidence>
<keyword evidence="3 6" id="KW-0812">Transmembrane</keyword>
<feature type="transmembrane region" description="Helical" evidence="6">
    <location>
        <begin position="86"/>
        <end position="109"/>
    </location>
</feature>
<keyword evidence="8" id="KW-1185">Reference proteome</keyword>
<dbReference type="Proteomes" id="UP000614200">
    <property type="component" value="Unassembled WGS sequence"/>
</dbReference>
<keyword evidence="5 6" id="KW-0472">Membrane</keyword>
<evidence type="ECO:0000256" key="3">
    <source>
        <dbReference type="ARBA" id="ARBA00022692"/>
    </source>
</evidence>
<comment type="caution">
    <text evidence="7">The sequence shown here is derived from an EMBL/GenBank/DDBJ whole genome shotgun (WGS) entry which is preliminary data.</text>
</comment>
<reference evidence="7 8" key="1">
    <citation type="submission" date="2020-11" db="EMBL/GenBank/DDBJ databases">
        <title>Fusibacter basophilias sp. nov.</title>
        <authorList>
            <person name="Qiu D."/>
        </authorList>
    </citation>
    <scope>NUCLEOTIDE SEQUENCE [LARGE SCALE GENOMIC DNA]</scope>
    <source>
        <strain evidence="7 8">Q10-2</strain>
    </source>
</reference>
<evidence type="ECO:0000256" key="2">
    <source>
        <dbReference type="ARBA" id="ARBA00022475"/>
    </source>
</evidence>
<keyword evidence="2" id="KW-1003">Cell membrane</keyword>
<dbReference type="EMBL" id="JADKNH010000015">
    <property type="protein sequence ID" value="MBF4695321.1"/>
    <property type="molecule type" value="Genomic_DNA"/>
</dbReference>
<accession>A0ABR9ZXY0</accession>
<proteinExistence type="predicted"/>
<organism evidence="7 8">
    <name type="scientific">Fusibacter ferrireducens</name>
    <dbReference type="NCBI Taxonomy" id="2785058"/>
    <lineage>
        <taxon>Bacteria</taxon>
        <taxon>Bacillati</taxon>
        <taxon>Bacillota</taxon>
        <taxon>Clostridia</taxon>
        <taxon>Eubacteriales</taxon>
        <taxon>Eubacteriales Family XII. Incertae Sedis</taxon>
        <taxon>Fusibacter</taxon>
    </lineage>
</organism>